<dbReference type="KEGG" id="tmn:UCRPA7_2538"/>
<dbReference type="RefSeq" id="XP_007913313.1">
    <property type="nucleotide sequence ID" value="XM_007915122.1"/>
</dbReference>
<protein>
    <submittedName>
        <fullName evidence="2">Uncharacterized protein</fullName>
    </submittedName>
</protein>
<name>R8BRJ0_PHAM7</name>
<feature type="chain" id="PRO_5004452244" evidence="1">
    <location>
        <begin position="25"/>
        <end position="243"/>
    </location>
</feature>
<evidence type="ECO:0000313" key="2">
    <source>
        <dbReference type="EMBL" id="EOO01956.1"/>
    </source>
</evidence>
<sequence>MDPRIKRILTRLAVIASFFQKLVSIDLLESEFPSVMEIERIGNGLCWGPAAELVGQGALWLALATWEGLRIRTRNFQSSEGDLYLPIDKDSFVHHGAATAAFKLITELEGGMGLSTFFADETYVKALEIEELETIQGEMMLAWLPSLIHVPLDGKPSAFQSLLPVKFPERNHFPLNDIAEIFLQKRPGQLLGAYLGVPLRFVGGLDGDIVAHEVTLLPKTLLQQIEAQTGLDATDALFSDLGC</sequence>
<reference evidence="3" key="1">
    <citation type="journal article" date="2013" name="Genome Announc.">
        <title>Draft genome sequence of the ascomycete Phaeoacremonium aleophilum strain UCR-PA7, a causal agent of the esca disease complex in grapevines.</title>
        <authorList>
            <person name="Blanco-Ulate B."/>
            <person name="Rolshausen P."/>
            <person name="Cantu D."/>
        </authorList>
    </citation>
    <scope>NUCLEOTIDE SEQUENCE [LARGE SCALE GENOMIC DNA]</scope>
    <source>
        <strain evidence="3">UCR-PA7</strain>
    </source>
</reference>
<gene>
    <name evidence="2" type="ORF">UCRPA7_2538</name>
</gene>
<proteinExistence type="predicted"/>
<keyword evidence="1" id="KW-0732">Signal</keyword>
<feature type="signal peptide" evidence="1">
    <location>
        <begin position="1"/>
        <end position="24"/>
    </location>
</feature>
<dbReference type="Proteomes" id="UP000014074">
    <property type="component" value="Unassembled WGS sequence"/>
</dbReference>
<dbReference type="AlphaFoldDB" id="R8BRJ0"/>
<evidence type="ECO:0000256" key="1">
    <source>
        <dbReference type="SAM" id="SignalP"/>
    </source>
</evidence>
<organism evidence="2 3">
    <name type="scientific">Phaeoacremonium minimum (strain UCR-PA7)</name>
    <name type="common">Esca disease fungus</name>
    <name type="synonym">Togninia minima</name>
    <dbReference type="NCBI Taxonomy" id="1286976"/>
    <lineage>
        <taxon>Eukaryota</taxon>
        <taxon>Fungi</taxon>
        <taxon>Dikarya</taxon>
        <taxon>Ascomycota</taxon>
        <taxon>Pezizomycotina</taxon>
        <taxon>Sordariomycetes</taxon>
        <taxon>Sordariomycetidae</taxon>
        <taxon>Togniniales</taxon>
        <taxon>Togniniaceae</taxon>
        <taxon>Phaeoacremonium</taxon>
    </lineage>
</organism>
<evidence type="ECO:0000313" key="3">
    <source>
        <dbReference type="Proteomes" id="UP000014074"/>
    </source>
</evidence>
<dbReference type="EMBL" id="KB932940">
    <property type="protein sequence ID" value="EOO01956.1"/>
    <property type="molecule type" value="Genomic_DNA"/>
</dbReference>
<accession>R8BRJ0</accession>
<dbReference type="HOGENOM" id="CLU_1143228_0_0_1"/>
<keyword evidence="3" id="KW-1185">Reference proteome</keyword>
<dbReference type="GeneID" id="19322797"/>